<evidence type="ECO:0000313" key="12">
    <source>
        <dbReference type="Proteomes" id="UP000238217"/>
    </source>
</evidence>
<evidence type="ECO:0000256" key="4">
    <source>
        <dbReference type="ARBA" id="ARBA00022692"/>
    </source>
</evidence>
<keyword evidence="7 9" id="KW-0472">Membrane</keyword>
<evidence type="ECO:0000256" key="1">
    <source>
        <dbReference type="ARBA" id="ARBA00004651"/>
    </source>
</evidence>
<keyword evidence="2" id="KW-0813">Transport</keyword>
<dbReference type="InterPro" id="IPR006153">
    <property type="entry name" value="Cation/H_exchanger_TM"/>
</dbReference>
<reference evidence="11 12" key="1">
    <citation type="submission" date="2018-03" db="EMBL/GenBank/DDBJ databases">
        <title>Comparative analysis of microorganisms from saline springs in Andes Mountain Range, Colombia.</title>
        <authorList>
            <person name="Rubin E."/>
        </authorList>
    </citation>
    <scope>NUCLEOTIDE SEQUENCE [LARGE SCALE GENOMIC DNA]</scope>
    <source>
        <strain evidence="11 12">CG 35</strain>
    </source>
</reference>
<evidence type="ECO:0000256" key="6">
    <source>
        <dbReference type="ARBA" id="ARBA00023065"/>
    </source>
</evidence>
<organism evidence="11 12">
    <name type="scientific">Nesterenkonia sandarakina</name>
    <dbReference type="NCBI Taxonomy" id="272918"/>
    <lineage>
        <taxon>Bacteria</taxon>
        <taxon>Bacillati</taxon>
        <taxon>Actinomycetota</taxon>
        <taxon>Actinomycetes</taxon>
        <taxon>Micrococcales</taxon>
        <taxon>Micrococcaceae</taxon>
        <taxon>Nesterenkonia</taxon>
    </lineage>
</organism>
<dbReference type="PANTHER" id="PTHR32507">
    <property type="entry name" value="NA(+)/H(+) ANTIPORTER 1"/>
    <property type="match status" value="1"/>
</dbReference>
<feature type="domain" description="Cation/H+ exchanger transmembrane" evidence="10">
    <location>
        <begin position="2"/>
        <end position="85"/>
    </location>
</feature>
<comment type="caution">
    <text evidence="11">The sequence shown here is derived from an EMBL/GenBank/DDBJ whole genome shotgun (WGS) entry which is preliminary data.</text>
</comment>
<keyword evidence="6" id="KW-0406">Ion transport</keyword>
<protein>
    <submittedName>
        <fullName evidence="11">Sodium/hydrogen exchanger family protein</fullName>
    </submittedName>
</protein>
<proteinExistence type="predicted"/>
<keyword evidence="5 9" id="KW-1133">Transmembrane helix</keyword>
<dbReference type="EMBL" id="PVTY01000012">
    <property type="protein sequence ID" value="PRZ14222.1"/>
    <property type="molecule type" value="Genomic_DNA"/>
</dbReference>
<comment type="subcellular location">
    <subcellularLocation>
        <location evidence="1">Cell membrane</location>
        <topology evidence="1">Multi-pass membrane protein</topology>
    </subcellularLocation>
</comment>
<dbReference type="AlphaFoldDB" id="A0A2T0YGS2"/>
<evidence type="ECO:0000256" key="5">
    <source>
        <dbReference type="ARBA" id="ARBA00022989"/>
    </source>
</evidence>
<accession>A0A2T0YGS2</accession>
<keyword evidence="12" id="KW-1185">Reference proteome</keyword>
<sequence length="132" mass="14346">MLLYAALSLTLIRMIPVAIAFAGQGVQRPTVAFIGWFGPRGLASLVFGLIALERGVPEGEVVLTTVVVTVALSVTLHGLTAGPLADAYHRWYERHTTEHPVAAEATAVRMPRRRRRFPGGDPSTRGRDDEND</sequence>
<feature type="region of interest" description="Disordered" evidence="8">
    <location>
        <begin position="102"/>
        <end position="132"/>
    </location>
</feature>
<keyword evidence="4 9" id="KW-0812">Transmembrane</keyword>
<gene>
    <name evidence="11" type="ORF">BCL67_11285</name>
</gene>
<evidence type="ECO:0000259" key="10">
    <source>
        <dbReference type="Pfam" id="PF00999"/>
    </source>
</evidence>
<evidence type="ECO:0000256" key="8">
    <source>
        <dbReference type="SAM" id="MobiDB-lite"/>
    </source>
</evidence>
<dbReference type="GO" id="GO:0005886">
    <property type="term" value="C:plasma membrane"/>
    <property type="evidence" value="ECO:0007669"/>
    <property type="project" value="UniProtKB-SubCell"/>
</dbReference>
<dbReference type="Pfam" id="PF00999">
    <property type="entry name" value="Na_H_Exchanger"/>
    <property type="match status" value="1"/>
</dbReference>
<evidence type="ECO:0000256" key="9">
    <source>
        <dbReference type="SAM" id="Phobius"/>
    </source>
</evidence>
<evidence type="ECO:0000256" key="2">
    <source>
        <dbReference type="ARBA" id="ARBA00022448"/>
    </source>
</evidence>
<dbReference type="GO" id="GO:0015297">
    <property type="term" value="F:antiporter activity"/>
    <property type="evidence" value="ECO:0007669"/>
    <property type="project" value="UniProtKB-KW"/>
</dbReference>
<dbReference type="GO" id="GO:1902600">
    <property type="term" value="P:proton transmembrane transport"/>
    <property type="evidence" value="ECO:0007669"/>
    <property type="project" value="InterPro"/>
</dbReference>
<evidence type="ECO:0000256" key="3">
    <source>
        <dbReference type="ARBA" id="ARBA00022449"/>
    </source>
</evidence>
<dbReference type="PANTHER" id="PTHR32507:SF8">
    <property type="entry name" value="CNH1P"/>
    <property type="match status" value="1"/>
</dbReference>
<dbReference type="Proteomes" id="UP000238217">
    <property type="component" value="Unassembled WGS sequence"/>
</dbReference>
<keyword evidence="3" id="KW-0050">Antiport</keyword>
<name>A0A2T0YGS2_9MICC</name>
<feature type="transmembrane region" description="Helical" evidence="9">
    <location>
        <begin position="30"/>
        <end position="52"/>
    </location>
</feature>
<evidence type="ECO:0000256" key="7">
    <source>
        <dbReference type="ARBA" id="ARBA00023136"/>
    </source>
</evidence>
<evidence type="ECO:0000313" key="11">
    <source>
        <dbReference type="EMBL" id="PRZ14222.1"/>
    </source>
</evidence>
<feature type="transmembrane region" description="Helical" evidence="9">
    <location>
        <begin position="61"/>
        <end position="85"/>
    </location>
</feature>